<dbReference type="GO" id="GO:0043015">
    <property type="term" value="F:gamma-tubulin binding"/>
    <property type="evidence" value="ECO:0007669"/>
    <property type="project" value="InterPro"/>
</dbReference>
<dbReference type="STRING" id="307972.A0A2G8L812"/>
<dbReference type="AlphaFoldDB" id="A0A2G8L812"/>
<evidence type="ECO:0000256" key="3">
    <source>
        <dbReference type="ARBA" id="ARBA00018408"/>
    </source>
</evidence>
<evidence type="ECO:0000256" key="4">
    <source>
        <dbReference type="ARBA" id="ARBA00022490"/>
    </source>
</evidence>
<dbReference type="EMBL" id="MRZV01000177">
    <property type="protein sequence ID" value="PIK56392.1"/>
    <property type="molecule type" value="Genomic_DNA"/>
</dbReference>
<dbReference type="InterPro" id="IPR037692">
    <property type="entry name" value="CEP70"/>
</dbReference>
<dbReference type="OrthoDB" id="2020926at2759"/>
<accession>A0A2G8L812</accession>
<comment type="subcellular location">
    <subcellularLocation>
        <location evidence="1">Cytoplasm</location>
        <location evidence="1">Cytoskeleton</location>
        <location evidence="1">Microtubule organizing center</location>
        <location evidence="1">Centrosome</location>
    </subcellularLocation>
</comment>
<reference evidence="11 12" key="1">
    <citation type="journal article" date="2017" name="PLoS Biol.">
        <title>The sea cucumber genome provides insights into morphological evolution and visceral regeneration.</title>
        <authorList>
            <person name="Zhang X."/>
            <person name="Sun L."/>
            <person name="Yuan J."/>
            <person name="Sun Y."/>
            <person name="Gao Y."/>
            <person name="Zhang L."/>
            <person name="Li S."/>
            <person name="Dai H."/>
            <person name="Hamel J.F."/>
            <person name="Liu C."/>
            <person name="Yu Y."/>
            <person name="Liu S."/>
            <person name="Lin W."/>
            <person name="Guo K."/>
            <person name="Jin S."/>
            <person name="Xu P."/>
            <person name="Storey K.B."/>
            <person name="Huan P."/>
            <person name="Zhang T."/>
            <person name="Zhou Y."/>
            <person name="Zhang J."/>
            <person name="Lin C."/>
            <person name="Li X."/>
            <person name="Xing L."/>
            <person name="Huo D."/>
            <person name="Sun M."/>
            <person name="Wang L."/>
            <person name="Mercier A."/>
            <person name="Li F."/>
            <person name="Yang H."/>
            <person name="Xiang J."/>
        </authorList>
    </citation>
    <scope>NUCLEOTIDE SEQUENCE [LARGE SCALE GENOMIC DNA]</scope>
    <source>
        <strain evidence="11">Shaxun</strain>
        <tissue evidence="11">Muscle</tissue>
    </source>
</reference>
<evidence type="ECO:0000256" key="8">
    <source>
        <dbReference type="ARBA" id="ARBA00025273"/>
    </source>
</evidence>
<evidence type="ECO:0000256" key="5">
    <source>
        <dbReference type="ARBA" id="ARBA00022803"/>
    </source>
</evidence>
<protein>
    <recommendedName>
        <fullName evidence="3">Centrosomal protein of 70 kDa</fullName>
    </recommendedName>
</protein>
<keyword evidence="12" id="KW-1185">Reference proteome</keyword>
<proteinExistence type="predicted"/>
<evidence type="ECO:0000256" key="6">
    <source>
        <dbReference type="ARBA" id="ARBA00023054"/>
    </source>
</evidence>
<keyword evidence="7" id="KW-0206">Cytoskeleton</keyword>
<evidence type="ECO:0000256" key="1">
    <source>
        <dbReference type="ARBA" id="ARBA00004300"/>
    </source>
</evidence>
<feature type="coiled-coil region" evidence="9">
    <location>
        <begin position="155"/>
        <end position="189"/>
    </location>
</feature>
<evidence type="ECO:0000313" key="12">
    <source>
        <dbReference type="Proteomes" id="UP000230750"/>
    </source>
</evidence>
<organism evidence="11 12">
    <name type="scientific">Stichopus japonicus</name>
    <name type="common">Sea cucumber</name>
    <dbReference type="NCBI Taxonomy" id="307972"/>
    <lineage>
        <taxon>Eukaryota</taxon>
        <taxon>Metazoa</taxon>
        <taxon>Echinodermata</taxon>
        <taxon>Eleutherozoa</taxon>
        <taxon>Echinozoa</taxon>
        <taxon>Holothuroidea</taxon>
        <taxon>Aspidochirotacea</taxon>
        <taxon>Aspidochirotida</taxon>
        <taxon>Stichopodidae</taxon>
        <taxon>Apostichopus</taxon>
    </lineage>
</organism>
<dbReference type="PANTHER" id="PTHR14594">
    <property type="entry name" value="CENTROSOMAL PROTEIN OF 70 KDA"/>
    <property type="match status" value="1"/>
</dbReference>
<comment type="subunit">
    <text evidence="2">Directly interacts with tubulin-gamma; this interaction determines centrosomal localization.</text>
</comment>
<keyword evidence="5" id="KW-0802">TPR repeat</keyword>
<name>A0A2G8L812_STIJA</name>
<keyword evidence="6 9" id="KW-0175">Coiled coil</keyword>
<comment type="caution">
    <text evidence="11">The sequence shown here is derived from an EMBL/GenBank/DDBJ whole genome shotgun (WGS) entry which is preliminary data.</text>
</comment>
<evidence type="ECO:0000256" key="7">
    <source>
        <dbReference type="ARBA" id="ARBA00023212"/>
    </source>
</evidence>
<dbReference type="GO" id="GO:0060271">
    <property type="term" value="P:cilium assembly"/>
    <property type="evidence" value="ECO:0007669"/>
    <property type="project" value="InterPro"/>
</dbReference>
<evidence type="ECO:0000256" key="10">
    <source>
        <dbReference type="SAM" id="MobiDB-lite"/>
    </source>
</evidence>
<evidence type="ECO:0000256" key="9">
    <source>
        <dbReference type="SAM" id="Coils"/>
    </source>
</evidence>
<feature type="region of interest" description="Disordered" evidence="10">
    <location>
        <begin position="79"/>
        <end position="103"/>
    </location>
</feature>
<evidence type="ECO:0000313" key="11">
    <source>
        <dbReference type="EMBL" id="PIK56392.1"/>
    </source>
</evidence>
<sequence length="319" mass="37167">MEDKTGRRKILITQKDLKGLHKLSRSLIRDLQELRKDPRLNRKDEIVHQLDEALQTARETKETLRELYIRDSIWSKQNVSSKSTQTSKKKEAPSGPHSKQWDRVGQMVNQLNRTVSYGSGRLDVPLINESVSHRYHEWWCEQSNQHLVPTIRHWLDLWASERDAQTTELQKLKEKESESRVKKKSTEAEEMVAHFQKLFDVPTRDGVFTRLNDVYNRLGELMNVLHVLKDILGLDKDEPTSRVVSVVNKLCDLHSGSSTNLLRYLLQADDLDRMVLRIDAYNKFFPVFERVAKELMDILEVDSLTHLIPAVKALKLLQP</sequence>
<keyword evidence="4" id="KW-0963">Cytoplasm</keyword>
<dbReference type="GO" id="GO:0070507">
    <property type="term" value="P:regulation of microtubule cytoskeleton organization"/>
    <property type="evidence" value="ECO:0007669"/>
    <property type="project" value="InterPro"/>
</dbReference>
<dbReference type="GO" id="GO:0005813">
    <property type="term" value="C:centrosome"/>
    <property type="evidence" value="ECO:0007669"/>
    <property type="project" value="UniProtKB-SubCell"/>
</dbReference>
<comment type="function">
    <text evidence="8">Plays a role in the organization of both preexisting and nascent microtubules in interphase cells. During mitosis, required for the organization and orientation of the mitotic spindle.</text>
</comment>
<gene>
    <name evidence="11" type="ORF">BSL78_06705</name>
</gene>
<dbReference type="Proteomes" id="UP000230750">
    <property type="component" value="Unassembled WGS sequence"/>
</dbReference>
<dbReference type="PANTHER" id="PTHR14594:SF1">
    <property type="entry name" value="CENTROSOMAL PROTEIN OF 70 KDA"/>
    <property type="match status" value="1"/>
</dbReference>
<evidence type="ECO:0000256" key="2">
    <source>
        <dbReference type="ARBA" id="ARBA00011832"/>
    </source>
</evidence>